<proteinExistence type="predicted"/>
<evidence type="ECO:0000256" key="3">
    <source>
        <dbReference type="SAM" id="SignalP"/>
    </source>
</evidence>
<evidence type="ECO:0000256" key="2">
    <source>
        <dbReference type="SAM" id="Phobius"/>
    </source>
</evidence>
<evidence type="ECO:0000313" key="5">
    <source>
        <dbReference type="EMBL" id="CAG8538288.1"/>
    </source>
</evidence>
<dbReference type="PROSITE" id="PS50213">
    <property type="entry name" value="FAS1"/>
    <property type="match status" value="5"/>
</dbReference>
<keyword evidence="3" id="KW-0732">Signal</keyword>
<feature type="chain" id="PRO_5040402986" evidence="3">
    <location>
        <begin position="30"/>
        <end position="914"/>
    </location>
</feature>
<dbReference type="AlphaFoldDB" id="A0A9N9ARJ1"/>
<dbReference type="OrthoDB" id="14252at2759"/>
<dbReference type="Proteomes" id="UP000789831">
    <property type="component" value="Unassembled WGS sequence"/>
</dbReference>
<dbReference type="GO" id="GO:0005615">
    <property type="term" value="C:extracellular space"/>
    <property type="evidence" value="ECO:0007669"/>
    <property type="project" value="TreeGrafter"/>
</dbReference>
<dbReference type="PANTHER" id="PTHR10900">
    <property type="entry name" value="PERIOSTIN-RELATED"/>
    <property type="match status" value="1"/>
</dbReference>
<dbReference type="SUPFAM" id="SSF82153">
    <property type="entry name" value="FAS1 domain"/>
    <property type="match status" value="5"/>
</dbReference>
<evidence type="ECO:0000256" key="1">
    <source>
        <dbReference type="SAM" id="MobiDB-lite"/>
    </source>
</evidence>
<organism evidence="5 6">
    <name type="scientific">Ambispora gerdemannii</name>
    <dbReference type="NCBI Taxonomy" id="144530"/>
    <lineage>
        <taxon>Eukaryota</taxon>
        <taxon>Fungi</taxon>
        <taxon>Fungi incertae sedis</taxon>
        <taxon>Mucoromycota</taxon>
        <taxon>Glomeromycotina</taxon>
        <taxon>Glomeromycetes</taxon>
        <taxon>Archaeosporales</taxon>
        <taxon>Ambisporaceae</taxon>
        <taxon>Ambispora</taxon>
    </lineage>
</organism>
<accession>A0A9N9ARJ1</accession>
<dbReference type="SMART" id="SM00554">
    <property type="entry name" value="FAS1"/>
    <property type="match status" value="5"/>
</dbReference>
<keyword evidence="6" id="KW-1185">Reference proteome</keyword>
<dbReference type="InterPro" id="IPR050904">
    <property type="entry name" value="Adhesion/Biosynth-related"/>
</dbReference>
<feature type="transmembrane region" description="Helical" evidence="2">
    <location>
        <begin position="854"/>
        <end position="879"/>
    </location>
</feature>
<feature type="domain" description="FAS1" evidence="4">
    <location>
        <begin position="132"/>
        <end position="272"/>
    </location>
</feature>
<name>A0A9N9ARJ1_9GLOM</name>
<feature type="domain" description="FAS1" evidence="4">
    <location>
        <begin position="565"/>
        <end position="701"/>
    </location>
</feature>
<feature type="domain" description="FAS1" evidence="4">
    <location>
        <begin position="274"/>
        <end position="410"/>
    </location>
</feature>
<feature type="domain" description="FAS1" evidence="4">
    <location>
        <begin position="416"/>
        <end position="560"/>
    </location>
</feature>
<dbReference type="PANTHER" id="PTHR10900:SF77">
    <property type="entry name" value="FI19380P1"/>
    <property type="match status" value="1"/>
</dbReference>
<dbReference type="EMBL" id="CAJVPL010000892">
    <property type="protein sequence ID" value="CAG8538288.1"/>
    <property type="molecule type" value="Genomic_DNA"/>
</dbReference>
<feature type="domain" description="FAS1" evidence="4">
    <location>
        <begin position="710"/>
        <end position="843"/>
    </location>
</feature>
<gene>
    <name evidence="5" type="ORF">AGERDE_LOCUS6057</name>
</gene>
<keyword evidence="2" id="KW-0472">Membrane</keyword>
<dbReference type="InterPro" id="IPR036378">
    <property type="entry name" value="FAS1_dom_sf"/>
</dbReference>
<reference evidence="5" key="1">
    <citation type="submission" date="2021-06" db="EMBL/GenBank/DDBJ databases">
        <authorList>
            <person name="Kallberg Y."/>
            <person name="Tangrot J."/>
            <person name="Rosling A."/>
        </authorList>
    </citation>
    <scope>NUCLEOTIDE SEQUENCE</scope>
    <source>
        <strain evidence="5">MT106</strain>
    </source>
</reference>
<protein>
    <submittedName>
        <fullName evidence="5">3679_t:CDS:1</fullName>
    </submittedName>
</protein>
<comment type="caution">
    <text evidence="5">The sequence shown here is derived from an EMBL/GenBank/DDBJ whole genome shotgun (WGS) entry which is preliminary data.</text>
</comment>
<evidence type="ECO:0000313" key="6">
    <source>
        <dbReference type="Proteomes" id="UP000789831"/>
    </source>
</evidence>
<dbReference type="Gene3D" id="2.30.180.10">
    <property type="entry name" value="FAS1 domain"/>
    <property type="match status" value="5"/>
</dbReference>
<dbReference type="InterPro" id="IPR000782">
    <property type="entry name" value="FAS1_domain"/>
</dbReference>
<dbReference type="Pfam" id="PF02469">
    <property type="entry name" value="Fasciclin"/>
    <property type="match status" value="5"/>
</dbReference>
<feature type="region of interest" description="Disordered" evidence="1">
    <location>
        <begin position="58"/>
        <end position="81"/>
    </location>
</feature>
<keyword evidence="2" id="KW-0812">Transmembrane</keyword>
<evidence type="ECO:0000259" key="4">
    <source>
        <dbReference type="PROSITE" id="PS50213"/>
    </source>
</evidence>
<feature type="compositionally biased region" description="Low complexity" evidence="1">
    <location>
        <begin position="68"/>
        <end position="79"/>
    </location>
</feature>
<feature type="signal peptide" evidence="3">
    <location>
        <begin position="1"/>
        <end position="29"/>
    </location>
</feature>
<sequence>MNLLTSRISSYLLVSLLFVNALVLQLCDAKSEKFTTTTVTTTLLSTTTTTAISTLIPMPTKTGLPIPTETDTTTTTSRHTQTRFPWSTTAAALVPNNFQELPGNPDPSEIHLITAATKYHPASKPTSVSQNSAIREDRLSEHEKFKHLLRALQHTRLVREINRYPVATLFAPTNAAIGEAWWTITREQLLYHFLEADMKLDELKEGKLLLTKLKLYGRLGDGGDEPGQRVKIVERKMTFPGLPDTIRIGDAKIIDKQLDADNGIIHTVNKIIKIPVDINATLHELDARLFTQYLVKRNLSSYLAKKAHLTVFVPIDEAFSLRFEKHERKYLDGNCGGGPDDLELVLGHHVHDGLLYTENMDSSQASTIQGEPITIVRGNGTIKVGDGYIIDHNKDILADNGVIHFVNRISAPQKLHFNALKFLCGLDAINFVGWIIRAGLTGYVEDPETPYTILAPHDDNYDNFEYIGGDKENFLKYHFVEGKKTISEFTNGLLLPSELKTADLKGHRQQIKVSVKSKSRRNDYDENSLTATEIRFNGHAIIGEPVEIGNSIIYILEKALIQPQNVFLTLKQMTDKRFNKFLKAYSFSDTNDTISNISGTTIFAPIDEAFNKLGLVYNYFLHPTGKQDLFSVLKYHVLDQVLYSQDIPQGEFLFRTIEGEPLIIERDRDVIKVKGVNYSAVVTETDVLTRTGVVHVVNSVRIPPSIKITPYKILKGIDANAMLNLFYITNLTSILNETTESFTILLPPEKEFANFTQATRDPERLSQFLSSHIIPGSIDIDPKERKKFPTLLASSTKIVTGYDLTGHPFVELQGALSYKERAKIIAVGKTSNGGGVYQIDKVLVRNPTQHFTRAGLGVLIGLGLIAFFTGGGGVGLWGWQKWRSWGYTPIQDGNADAIERGNVAPVDSEASTAN</sequence>
<keyword evidence="2" id="KW-1133">Transmembrane helix</keyword>